<dbReference type="Pfam" id="PF24364">
    <property type="entry name" value="DUF7520"/>
    <property type="match status" value="1"/>
</dbReference>
<gene>
    <name evidence="2" type="ORF">DP107_08160</name>
</gene>
<feature type="transmembrane region" description="Helical" evidence="1">
    <location>
        <begin position="62"/>
        <end position="84"/>
    </location>
</feature>
<evidence type="ECO:0000256" key="1">
    <source>
        <dbReference type="SAM" id="Phobius"/>
    </source>
</evidence>
<keyword evidence="3" id="KW-1185">Reference proteome</keyword>
<comment type="caution">
    <text evidence="2">The sequence shown here is derived from an EMBL/GenBank/DDBJ whole genome shotgun (WGS) entry which is preliminary data.</text>
</comment>
<proteinExistence type="predicted"/>
<dbReference type="EMBL" id="QMDX01000004">
    <property type="protein sequence ID" value="TSD14433.1"/>
    <property type="molecule type" value="Genomic_DNA"/>
</dbReference>
<keyword evidence="1" id="KW-1133">Transmembrane helix</keyword>
<feature type="transmembrane region" description="Helical" evidence="1">
    <location>
        <begin position="16"/>
        <end position="41"/>
    </location>
</feature>
<dbReference type="Proteomes" id="UP000319894">
    <property type="component" value="Unassembled WGS sequence"/>
</dbReference>
<reference evidence="2 3" key="1">
    <citation type="submission" date="2018-06" db="EMBL/GenBank/DDBJ databases">
        <title>Natronomonas sp. F16-60 a new haloarchaeon isolated from a solar saltern of Isla Cristina, Huelva, Spain.</title>
        <authorList>
            <person name="Duran-Viseras A."/>
            <person name="Sanchez-Porro C."/>
            <person name="Ventosa A."/>
        </authorList>
    </citation>
    <scope>NUCLEOTIDE SEQUENCE [LARGE SCALE GENOMIC DNA]</scope>
    <source>
        <strain evidence="2 3">F16-60</strain>
    </source>
</reference>
<dbReference type="AlphaFoldDB" id="A0A554NAM8"/>
<keyword evidence="1" id="KW-0472">Membrane</keyword>
<dbReference type="InParanoid" id="A0A554NAM8"/>
<sequence length="93" mass="9777">MWDEADEDVSTLGGKWLILVLYAVVVSIAGLTGFLIGALGIRGLRPVTFLGLITFQPTAVGLAAYGVLTMGLGLGVMLGLVIYVSNNYVDEDT</sequence>
<organism evidence="2 3">
    <name type="scientific">Haloglomus irregulare</name>
    <dbReference type="NCBI Taxonomy" id="2234134"/>
    <lineage>
        <taxon>Archaea</taxon>
        <taxon>Methanobacteriati</taxon>
        <taxon>Methanobacteriota</taxon>
        <taxon>Stenosarchaea group</taxon>
        <taxon>Halobacteria</taxon>
        <taxon>Halobacteriales</taxon>
        <taxon>Natronomonadaceae</taxon>
        <taxon>Haloglomus</taxon>
    </lineage>
</organism>
<protein>
    <submittedName>
        <fullName evidence="2">Cox cluster protein</fullName>
    </submittedName>
</protein>
<evidence type="ECO:0000313" key="3">
    <source>
        <dbReference type="Proteomes" id="UP000319894"/>
    </source>
</evidence>
<keyword evidence="1" id="KW-0812">Transmembrane</keyword>
<evidence type="ECO:0000313" key="2">
    <source>
        <dbReference type="EMBL" id="TSD14433.1"/>
    </source>
</evidence>
<accession>A0A554NAM8</accession>
<dbReference type="InterPro" id="IPR055942">
    <property type="entry name" value="DUF7520"/>
</dbReference>
<dbReference type="OrthoDB" id="239169at2157"/>
<name>A0A554NAM8_9EURY</name>